<dbReference type="EMBL" id="JBHSDR010000003">
    <property type="protein sequence ID" value="MFC4294392.1"/>
    <property type="molecule type" value="Genomic_DNA"/>
</dbReference>
<comment type="caution">
    <text evidence="8">The sequence shown here is derived from an EMBL/GenBank/DDBJ whole genome shotgun (WGS) entry which is preliminary data.</text>
</comment>
<dbReference type="PANTHER" id="PTHR21716:SF62">
    <property type="entry name" value="TRANSPORT PROTEIN YDBI-RELATED"/>
    <property type="match status" value="1"/>
</dbReference>
<evidence type="ECO:0000256" key="1">
    <source>
        <dbReference type="ARBA" id="ARBA00004141"/>
    </source>
</evidence>
<protein>
    <submittedName>
        <fullName evidence="8">AI-2E family transporter</fullName>
    </submittedName>
</protein>
<organism evidence="8 9">
    <name type="scientific">Novosphingobium tardum</name>
    <dbReference type="NCBI Taxonomy" id="1538021"/>
    <lineage>
        <taxon>Bacteria</taxon>
        <taxon>Pseudomonadati</taxon>
        <taxon>Pseudomonadota</taxon>
        <taxon>Alphaproteobacteria</taxon>
        <taxon>Sphingomonadales</taxon>
        <taxon>Sphingomonadaceae</taxon>
        <taxon>Novosphingobium</taxon>
    </lineage>
</organism>
<keyword evidence="9" id="KW-1185">Reference proteome</keyword>
<feature type="transmembrane region" description="Helical" evidence="7">
    <location>
        <begin position="256"/>
        <end position="285"/>
    </location>
</feature>
<sequence length="371" mass="39049">MKQTITPHAEPHDPATQKAAMAGEPVQQSPSEIQDPRLRHEVRKAAIWIGMTLLAALIVFFAQPLLVILGGVVFATMVDGGARLLGRVLPLGRGTRVGIVLVLTLIFLIWAIAYTGSQIATQAAEMPAVIQLQANRAVAWASAHGIDVGTADIKSLAQQMVTGVGPVTRALGGLIGGLTTLLMIVVLGVYLALEPRLYERGVAWMLPVEGRERFHETASRMGFALRRLLAGRLTGMAVEGVATGVALSIYGVPMAALLGLLTGLLAFLPNIGAPISGVLMILVGFSGGTDMGLFCIGVYIAVQSIDGYLIVPMVAKKTVDLAPALVLGAQLVFGVMFGILGLALADPIVAMVKIALERRAELNTERVRAES</sequence>
<keyword evidence="4 7" id="KW-1133">Transmembrane helix</keyword>
<keyword evidence="3 7" id="KW-0812">Transmembrane</keyword>
<name>A0ABV8RLX5_9SPHN</name>
<evidence type="ECO:0000256" key="2">
    <source>
        <dbReference type="ARBA" id="ARBA00009773"/>
    </source>
</evidence>
<gene>
    <name evidence="8" type="ORF">ACFO0A_04890</name>
</gene>
<dbReference type="Proteomes" id="UP001595828">
    <property type="component" value="Unassembled WGS sequence"/>
</dbReference>
<dbReference type="InterPro" id="IPR002549">
    <property type="entry name" value="AI-2E-like"/>
</dbReference>
<comment type="subcellular location">
    <subcellularLocation>
        <location evidence="1">Membrane</location>
        <topology evidence="1">Multi-pass membrane protein</topology>
    </subcellularLocation>
</comment>
<dbReference type="PANTHER" id="PTHR21716">
    <property type="entry name" value="TRANSMEMBRANE PROTEIN"/>
    <property type="match status" value="1"/>
</dbReference>
<reference evidence="9" key="1">
    <citation type="journal article" date="2019" name="Int. J. Syst. Evol. Microbiol.">
        <title>The Global Catalogue of Microorganisms (GCM) 10K type strain sequencing project: providing services to taxonomists for standard genome sequencing and annotation.</title>
        <authorList>
            <consortium name="The Broad Institute Genomics Platform"/>
            <consortium name="The Broad Institute Genome Sequencing Center for Infectious Disease"/>
            <person name="Wu L."/>
            <person name="Ma J."/>
        </authorList>
    </citation>
    <scope>NUCLEOTIDE SEQUENCE [LARGE SCALE GENOMIC DNA]</scope>
    <source>
        <strain evidence="9">CGMCC 1.12989</strain>
    </source>
</reference>
<dbReference type="Pfam" id="PF01594">
    <property type="entry name" value="AI-2E_transport"/>
    <property type="match status" value="1"/>
</dbReference>
<evidence type="ECO:0000313" key="9">
    <source>
        <dbReference type="Proteomes" id="UP001595828"/>
    </source>
</evidence>
<accession>A0ABV8RLX5</accession>
<feature type="region of interest" description="Disordered" evidence="6">
    <location>
        <begin position="1"/>
        <end position="35"/>
    </location>
</feature>
<feature type="transmembrane region" description="Helical" evidence="7">
    <location>
        <begin position="97"/>
        <end position="116"/>
    </location>
</feature>
<evidence type="ECO:0000313" key="8">
    <source>
        <dbReference type="EMBL" id="MFC4294392.1"/>
    </source>
</evidence>
<feature type="transmembrane region" description="Helical" evidence="7">
    <location>
        <begin position="331"/>
        <end position="356"/>
    </location>
</feature>
<dbReference type="RefSeq" id="WP_379537844.1">
    <property type="nucleotide sequence ID" value="NZ_JBHSDR010000003.1"/>
</dbReference>
<proteinExistence type="inferred from homology"/>
<evidence type="ECO:0000256" key="6">
    <source>
        <dbReference type="SAM" id="MobiDB-lite"/>
    </source>
</evidence>
<evidence type="ECO:0000256" key="4">
    <source>
        <dbReference type="ARBA" id="ARBA00022989"/>
    </source>
</evidence>
<comment type="similarity">
    <text evidence="2">Belongs to the autoinducer-2 exporter (AI-2E) (TC 2.A.86) family.</text>
</comment>
<feature type="transmembrane region" description="Helical" evidence="7">
    <location>
        <begin position="170"/>
        <end position="193"/>
    </location>
</feature>
<evidence type="ECO:0000256" key="3">
    <source>
        <dbReference type="ARBA" id="ARBA00022692"/>
    </source>
</evidence>
<keyword evidence="5 7" id="KW-0472">Membrane</keyword>
<evidence type="ECO:0000256" key="7">
    <source>
        <dbReference type="SAM" id="Phobius"/>
    </source>
</evidence>
<evidence type="ECO:0000256" key="5">
    <source>
        <dbReference type="ARBA" id="ARBA00023136"/>
    </source>
</evidence>